<protein>
    <submittedName>
        <fullName evidence="4">UBX domain-containing protein</fullName>
    </submittedName>
</protein>
<feature type="region of interest" description="Disordered" evidence="1">
    <location>
        <begin position="1"/>
        <end position="30"/>
    </location>
</feature>
<feature type="domain" description="UBX" evidence="2">
    <location>
        <begin position="230"/>
        <end position="308"/>
    </location>
</feature>
<feature type="compositionally biased region" description="Basic and acidic residues" evidence="1">
    <location>
        <begin position="1"/>
        <end position="11"/>
    </location>
</feature>
<evidence type="ECO:0000313" key="4">
    <source>
        <dbReference type="WBParaSite" id="jg24476"/>
    </source>
</evidence>
<keyword evidence="3" id="KW-1185">Reference proteome</keyword>
<dbReference type="Pfam" id="PF21021">
    <property type="entry name" value="FAF1"/>
    <property type="match status" value="1"/>
</dbReference>
<proteinExistence type="predicted"/>
<dbReference type="Gene3D" id="3.40.30.10">
    <property type="entry name" value="Glutaredoxin"/>
    <property type="match status" value="1"/>
</dbReference>
<dbReference type="Pfam" id="PF00789">
    <property type="entry name" value="UBX"/>
    <property type="match status" value="1"/>
</dbReference>
<dbReference type="Proteomes" id="UP000887574">
    <property type="component" value="Unplaced"/>
</dbReference>
<dbReference type="GO" id="GO:0005783">
    <property type="term" value="C:endoplasmic reticulum"/>
    <property type="evidence" value="ECO:0007669"/>
    <property type="project" value="TreeGrafter"/>
</dbReference>
<dbReference type="GO" id="GO:0005634">
    <property type="term" value="C:nucleus"/>
    <property type="evidence" value="ECO:0007669"/>
    <property type="project" value="TreeGrafter"/>
</dbReference>
<name>A0A915DXD9_9BILA</name>
<dbReference type="SMART" id="SM00594">
    <property type="entry name" value="UAS"/>
    <property type="match status" value="1"/>
</dbReference>
<dbReference type="InterPro" id="IPR001012">
    <property type="entry name" value="UBX_dom"/>
</dbReference>
<reference evidence="4" key="1">
    <citation type="submission" date="2022-11" db="UniProtKB">
        <authorList>
            <consortium name="WormBaseParasite"/>
        </authorList>
    </citation>
    <scope>IDENTIFICATION</scope>
</reference>
<sequence>MSDIISEKDILEPLESEQSDEGEELVDTNDSSFDGFLCNTDESKQRNLSDKTFAHKAPLIPKKFSSTTEAIKVICSEAVSSLLKSQYIVWGWDMTEQSSKLYEWLSWYDMMDVSQNIRYIDSSKYPLLVVVVKSSSSIYPVSIIRGYDGVAQAVEKLKQGRWVVLNESSCVKLNKTINISLAIDRTKQQQRVLQRQQESKDKVQDDEMTKQKLISQALLASTLPSEPAAADLDIITIRLRLPANQLKLRRFRMNEPVNWLITFVSSIGYDPQEYKVWTSDMPKQDVSMLDLTKTFKELNWQVREQIIANIDPNKVIMLIISHEPTTSKFTSTLKHGNGKIITIKSFDKILQFLLNHQQQIDEVQFLEVIFTPTLIHSIQQLNPAVLSRLVKFIKCDFRELLVAQFWQFFTVIIKPASLVLVDASGVSNERIGTLMNISSPFDGSLSLIREEGDGDLLQLDPDLIYTFCREKGQQLVIEEPFIKGDGQFLIDMFLQRFLHDLKPKVEGSDPYHRPPQPLNIKFVHDIKTLFLISYNTRAITPCCQFNRYRRKKLDFRFQNSAPAI</sequence>
<evidence type="ECO:0000256" key="1">
    <source>
        <dbReference type="SAM" id="MobiDB-lite"/>
    </source>
</evidence>
<dbReference type="PANTHER" id="PTHR23322:SF96">
    <property type="entry name" value="FAS-ASSOCIATED FACTOR 1"/>
    <property type="match status" value="1"/>
</dbReference>
<evidence type="ECO:0000313" key="3">
    <source>
        <dbReference type="Proteomes" id="UP000887574"/>
    </source>
</evidence>
<accession>A0A915DXD9</accession>
<dbReference type="GO" id="GO:0036503">
    <property type="term" value="P:ERAD pathway"/>
    <property type="evidence" value="ECO:0007669"/>
    <property type="project" value="TreeGrafter"/>
</dbReference>
<dbReference type="InterPro" id="IPR049483">
    <property type="entry name" value="FAF1_2-like_UAS"/>
</dbReference>
<dbReference type="Gene3D" id="3.10.20.90">
    <property type="entry name" value="Phosphatidylinositol 3-kinase Catalytic Subunit, Chain A, domain 1"/>
    <property type="match status" value="1"/>
</dbReference>
<evidence type="ECO:0000259" key="2">
    <source>
        <dbReference type="PROSITE" id="PS50033"/>
    </source>
</evidence>
<dbReference type="InterPro" id="IPR050730">
    <property type="entry name" value="UBX_domain-protein"/>
</dbReference>
<dbReference type="InterPro" id="IPR029071">
    <property type="entry name" value="Ubiquitin-like_domsf"/>
</dbReference>
<dbReference type="AlphaFoldDB" id="A0A915DXD9"/>
<organism evidence="3 4">
    <name type="scientific">Ditylenchus dipsaci</name>
    <dbReference type="NCBI Taxonomy" id="166011"/>
    <lineage>
        <taxon>Eukaryota</taxon>
        <taxon>Metazoa</taxon>
        <taxon>Ecdysozoa</taxon>
        <taxon>Nematoda</taxon>
        <taxon>Chromadorea</taxon>
        <taxon>Rhabditida</taxon>
        <taxon>Tylenchina</taxon>
        <taxon>Tylenchomorpha</taxon>
        <taxon>Sphaerularioidea</taxon>
        <taxon>Anguinidae</taxon>
        <taxon>Anguininae</taxon>
        <taxon>Ditylenchus</taxon>
    </lineage>
</organism>
<dbReference type="GO" id="GO:0043130">
    <property type="term" value="F:ubiquitin binding"/>
    <property type="evidence" value="ECO:0007669"/>
    <property type="project" value="TreeGrafter"/>
</dbReference>
<dbReference type="SUPFAM" id="SSF54236">
    <property type="entry name" value="Ubiquitin-like"/>
    <property type="match status" value="1"/>
</dbReference>
<dbReference type="WBParaSite" id="jg24476">
    <property type="protein sequence ID" value="jg24476"/>
    <property type="gene ID" value="jg24476"/>
</dbReference>
<dbReference type="PANTHER" id="PTHR23322">
    <property type="entry name" value="FAS-ASSOCIATED PROTEIN"/>
    <property type="match status" value="1"/>
</dbReference>
<feature type="compositionally biased region" description="Acidic residues" evidence="1">
    <location>
        <begin position="12"/>
        <end position="27"/>
    </location>
</feature>
<dbReference type="InterPro" id="IPR006577">
    <property type="entry name" value="UAS"/>
</dbReference>
<dbReference type="PROSITE" id="PS50033">
    <property type="entry name" value="UBX"/>
    <property type="match status" value="1"/>
</dbReference>